<proteinExistence type="inferred from homology"/>
<dbReference type="SUPFAM" id="SSF53756">
    <property type="entry name" value="UDP-Glycosyltransferase/glycogen phosphorylase"/>
    <property type="match status" value="1"/>
</dbReference>
<evidence type="ECO:0000256" key="1">
    <source>
        <dbReference type="ARBA" id="ARBA00009481"/>
    </source>
</evidence>
<dbReference type="Pfam" id="PF00534">
    <property type="entry name" value="Glycos_transf_1"/>
    <property type="match status" value="1"/>
</dbReference>
<keyword evidence="7" id="KW-1185">Reference proteome</keyword>
<feature type="domain" description="Glycosyl transferase family 1" evidence="4">
    <location>
        <begin position="187"/>
        <end position="349"/>
    </location>
</feature>
<keyword evidence="3 6" id="KW-0808">Transferase</keyword>
<dbReference type="RefSeq" id="WP_131155866.1">
    <property type="nucleotide sequence ID" value="NZ_CP036402.1"/>
</dbReference>
<comment type="similarity">
    <text evidence="1">Belongs to the glycosyltransferase group 1 family. Glycosyltransferase 4 subfamily.</text>
</comment>
<dbReference type="KEGG" id="erz:ER308_15705"/>
<dbReference type="GO" id="GO:0016757">
    <property type="term" value="F:glycosyltransferase activity"/>
    <property type="evidence" value="ECO:0007669"/>
    <property type="project" value="UniProtKB-KW"/>
</dbReference>
<protein>
    <submittedName>
        <fullName evidence="6">Glycosyltransferase family 1 protein</fullName>
    </submittedName>
</protein>
<sequence>MRVVQLIARLNVGGPAAVVDMLARSADHERLDLEIWTGRPGRGEADHRDLHGPLAGVVRDVPGLSPALRPDQDARAAFWLARRSRADRPDVVHSHTAKAGLLARTPGLLPRGTARVHTFHGHVLHGYFSDRAVRAIRAAERRLARRSHALVAVSEHVRDDLLDARIGEPDQYRVIPPGVEPPAAPPQEQARRELGLDPDQPVVAYVGRLTGIKRPDRLIALAERLGRSHPDATLLVAGGGDRLDEVEAAARRLPSGTLRPLGWRDDVPTVLGAADAVVLTSDNEGAPLSLVEAQLCERVVIATPVGGVPDLVLDGETGLLASEPTAFHEAVAAVLDDPALRGRLARAGRGRAASRHDPRRTAAETAALYRALAG</sequence>
<evidence type="ECO:0000259" key="5">
    <source>
        <dbReference type="Pfam" id="PF13439"/>
    </source>
</evidence>
<gene>
    <name evidence="6" type="ORF">ER308_15705</name>
</gene>
<feature type="domain" description="Glycosyltransferase subfamily 4-like N-terminal" evidence="5">
    <location>
        <begin position="12"/>
        <end position="180"/>
    </location>
</feature>
<evidence type="ECO:0000256" key="2">
    <source>
        <dbReference type="ARBA" id="ARBA00022676"/>
    </source>
</evidence>
<dbReference type="EMBL" id="CP036402">
    <property type="protein sequence ID" value="QBI20873.1"/>
    <property type="molecule type" value="Genomic_DNA"/>
</dbReference>
<dbReference type="OrthoDB" id="5136778at2"/>
<evidence type="ECO:0000259" key="4">
    <source>
        <dbReference type="Pfam" id="PF00534"/>
    </source>
</evidence>
<evidence type="ECO:0000313" key="6">
    <source>
        <dbReference type="EMBL" id="QBI20873.1"/>
    </source>
</evidence>
<dbReference type="InterPro" id="IPR028098">
    <property type="entry name" value="Glyco_trans_4-like_N"/>
</dbReference>
<dbReference type="InterPro" id="IPR001296">
    <property type="entry name" value="Glyco_trans_1"/>
</dbReference>
<name>A0A411YI27_9ACTN</name>
<dbReference type="PANTHER" id="PTHR12526:SF640">
    <property type="entry name" value="COLANIC ACID BIOSYNTHESIS GLYCOSYLTRANSFERASE WCAL-RELATED"/>
    <property type="match status" value="1"/>
</dbReference>
<evidence type="ECO:0000256" key="3">
    <source>
        <dbReference type="ARBA" id="ARBA00022679"/>
    </source>
</evidence>
<dbReference type="Pfam" id="PF13439">
    <property type="entry name" value="Glyco_transf_4"/>
    <property type="match status" value="1"/>
</dbReference>
<dbReference type="PANTHER" id="PTHR12526">
    <property type="entry name" value="GLYCOSYLTRANSFERASE"/>
    <property type="match status" value="1"/>
</dbReference>
<keyword evidence="2" id="KW-0328">Glycosyltransferase</keyword>
<evidence type="ECO:0000313" key="7">
    <source>
        <dbReference type="Proteomes" id="UP000291469"/>
    </source>
</evidence>
<accession>A0A411YI27</accession>
<reference evidence="6 7" key="1">
    <citation type="submission" date="2019-01" db="EMBL/GenBank/DDBJ databases">
        <title>Egibacter rhizosphaerae EGI 80759T.</title>
        <authorList>
            <person name="Chen D.-D."/>
            <person name="Tian Y."/>
            <person name="Jiao J.-Y."/>
            <person name="Zhang X.-T."/>
            <person name="Zhang Y.-G."/>
            <person name="Zhang Y."/>
            <person name="Xiao M."/>
            <person name="Shu W.-S."/>
            <person name="Li W.-J."/>
        </authorList>
    </citation>
    <scope>NUCLEOTIDE SEQUENCE [LARGE SCALE GENOMIC DNA]</scope>
    <source>
        <strain evidence="6 7">EGI 80759</strain>
    </source>
</reference>
<organism evidence="6 7">
    <name type="scientific">Egibacter rhizosphaerae</name>
    <dbReference type="NCBI Taxonomy" id="1670831"/>
    <lineage>
        <taxon>Bacteria</taxon>
        <taxon>Bacillati</taxon>
        <taxon>Actinomycetota</taxon>
        <taxon>Nitriliruptoria</taxon>
        <taxon>Egibacterales</taxon>
        <taxon>Egibacteraceae</taxon>
        <taxon>Egibacter</taxon>
    </lineage>
</organism>
<dbReference type="Proteomes" id="UP000291469">
    <property type="component" value="Chromosome"/>
</dbReference>
<dbReference type="AlphaFoldDB" id="A0A411YI27"/>
<dbReference type="Gene3D" id="3.40.50.2000">
    <property type="entry name" value="Glycogen Phosphorylase B"/>
    <property type="match status" value="2"/>
</dbReference>